<evidence type="ECO:0000256" key="4">
    <source>
        <dbReference type="ARBA" id="ARBA00023136"/>
    </source>
</evidence>
<keyword evidence="4 5" id="KW-0472">Membrane</keyword>
<feature type="transmembrane region" description="Helical" evidence="5">
    <location>
        <begin position="12"/>
        <end position="30"/>
    </location>
</feature>
<dbReference type="SUPFAM" id="SSF81340">
    <property type="entry name" value="Clc chloride channel"/>
    <property type="match status" value="1"/>
</dbReference>
<dbReference type="InterPro" id="IPR001807">
    <property type="entry name" value="ClC"/>
</dbReference>
<dbReference type="Pfam" id="PF00654">
    <property type="entry name" value="Voltage_CLC"/>
    <property type="match status" value="1"/>
</dbReference>
<evidence type="ECO:0000256" key="2">
    <source>
        <dbReference type="ARBA" id="ARBA00022692"/>
    </source>
</evidence>
<keyword evidence="2 5" id="KW-0812">Transmembrane</keyword>
<dbReference type="EMBL" id="JXYS01000121">
    <property type="protein sequence ID" value="KJF15798.1"/>
    <property type="molecule type" value="Genomic_DNA"/>
</dbReference>
<keyword evidence="7" id="KW-1185">Reference proteome</keyword>
<dbReference type="InterPro" id="IPR014743">
    <property type="entry name" value="Cl-channel_core"/>
</dbReference>
<dbReference type="Proteomes" id="UP000032360">
    <property type="component" value="Unassembled WGS sequence"/>
</dbReference>
<comment type="subcellular location">
    <subcellularLocation>
        <location evidence="1">Membrane</location>
        <topology evidence="1">Multi-pass membrane protein</topology>
    </subcellularLocation>
</comment>
<reference evidence="6 7" key="1">
    <citation type="submission" date="2015-01" db="EMBL/GenBank/DDBJ databases">
        <title>Draft genome of the acidophilic iron oxidizer Acidithrix ferrooxidans strain Py-F3.</title>
        <authorList>
            <person name="Poehlein A."/>
            <person name="Eisen S."/>
            <person name="Schloemann M."/>
            <person name="Johnson B.D."/>
            <person name="Daniel R."/>
            <person name="Muehling M."/>
        </authorList>
    </citation>
    <scope>NUCLEOTIDE SEQUENCE [LARGE SCALE GENOMIC DNA]</scope>
    <source>
        <strain evidence="6 7">Py-F3</strain>
    </source>
</reference>
<evidence type="ECO:0000256" key="5">
    <source>
        <dbReference type="SAM" id="Phobius"/>
    </source>
</evidence>
<sequence length="99" mass="10931">MAAEIIDRKDFEYSAIIPSLISSSIAYAIFGTTTGCHPIFSIPALNLVNSPISLLYFAIFGVVCALIGIAPTRRYFIVQLPLQRSCHFPGYYAHLLADY</sequence>
<organism evidence="6 7">
    <name type="scientific">Acidithrix ferrooxidans</name>
    <dbReference type="NCBI Taxonomy" id="1280514"/>
    <lineage>
        <taxon>Bacteria</taxon>
        <taxon>Bacillati</taxon>
        <taxon>Actinomycetota</taxon>
        <taxon>Acidimicrobiia</taxon>
        <taxon>Acidimicrobiales</taxon>
        <taxon>Acidimicrobiaceae</taxon>
        <taxon>Acidithrix</taxon>
    </lineage>
</organism>
<dbReference type="GO" id="GO:0016020">
    <property type="term" value="C:membrane"/>
    <property type="evidence" value="ECO:0007669"/>
    <property type="project" value="UniProtKB-SubCell"/>
</dbReference>
<dbReference type="AlphaFoldDB" id="A0A0D8HCY4"/>
<dbReference type="Gene3D" id="1.10.3080.10">
    <property type="entry name" value="Clc chloride channel"/>
    <property type="match status" value="1"/>
</dbReference>
<accession>A0A0D8HCY4</accession>
<dbReference type="GO" id="GO:0015108">
    <property type="term" value="F:chloride transmembrane transporter activity"/>
    <property type="evidence" value="ECO:0007669"/>
    <property type="project" value="InterPro"/>
</dbReference>
<evidence type="ECO:0000313" key="7">
    <source>
        <dbReference type="Proteomes" id="UP000032360"/>
    </source>
</evidence>
<gene>
    <name evidence="6" type="ORF">AXFE_33610</name>
</gene>
<keyword evidence="3 5" id="KW-1133">Transmembrane helix</keyword>
<proteinExistence type="predicted"/>
<evidence type="ECO:0000256" key="1">
    <source>
        <dbReference type="ARBA" id="ARBA00004141"/>
    </source>
</evidence>
<protein>
    <submittedName>
        <fullName evidence="6">Voltage gated chloride channel</fullName>
    </submittedName>
</protein>
<name>A0A0D8HCY4_9ACTN</name>
<feature type="transmembrane region" description="Helical" evidence="5">
    <location>
        <begin position="50"/>
        <end position="70"/>
    </location>
</feature>
<evidence type="ECO:0000313" key="6">
    <source>
        <dbReference type="EMBL" id="KJF15798.1"/>
    </source>
</evidence>
<comment type="caution">
    <text evidence="6">The sequence shown here is derived from an EMBL/GenBank/DDBJ whole genome shotgun (WGS) entry which is preliminary data.</text>
</comment>
<evidence type="ECO:0000256" key="3">
    <source>
        <dbReference type="ARBA" id="ARBA00022989"/>
    </source>
</evidence>